<proteinExistence type="predicted"/>
<gene>
    <name evidence="1" type="ordered locus">Plabr_3434</name>
</gene>
<protein>
    <submittedName>
        <fullName evidence="1">Uncharacterized protein</fullName>
    </submittedName>
</protein>
<dbReference type="EMBL" id="CP002546">
    <property type="protein sequence ID" value="ADY61031.1"/>
    <property type="molecule type" value="Genomic_DNA"/>
</dbReference>
<dbReference type="OrthoDB" id="210579at2"/>
<accession>F0SM76</accession>
<dbReference type="KEGG" id="pbs:Plabr_3434"/>
<organism evidence="1 2">
    <name type="scientific">Rubinisphaera brasiliensis (strain ATCC 49424 / DSM 5305 / JCM 21570 / IAM 15109 / NBRC 103401 / IFAM 1448)</name>
    <name type="common">Planctomyces brasiliensis</name>
    <dbReference type="NCBI Taxonomy" id="756272"/>
    <lineage>
        <taxon>Bacteria</taxon>
        <taxon>Pseudomonadati</taxon>
        <taxon>Planctomycetota</taxon>
        <taxon>Planctomycetia</taxon>
        <taxon>Planctomycetales</taxon>
        <taxon>Planctomycetaceae</taxon>
        <taxon>Rubinisphaera</taxon>
    </lineage>
</organism>
<dbReference type="Proteomes" id="UP000006860">
    <property type="component" value="Chromosome"/>
</dbReference>
<dbReference type="RefSeq" id="WP_013629750.1">
    <property type="nucleotide sequence ID" value="NC_015174.1"/>
</dbReference>
<dbReference type="HOGENOM" id="CLU_1018967_0_0_0"/>
<evidence type="ECO:0000313" key="1">
    <source>
        <dbReference type="EMBL" id="ADY61031.1"/>
    </source>
</evidence>
<dbReference type="AlphaFoldDB" id="F0SM76"/>
<sequence length="273" mass="30441">MQGVFPIVAGLTIVFGSLFAQPASVQAQPLLWNLPESGTWVRYTGEYRQVTVRPESSEGDLSLQWQRVLEIRCLDRETADWKGEQTACVWLEIEQTTGQQVDGQLEAGPGGTRMYKILVPESVVIGKEYFNLDVPRAYLPIVKGWRQIGDGAEVEELQGHVFQPFPLVTQLLINESASISGQESAQVVAGSFQSDKIENTDSFEDSDSRTTVTSNLWISDDVPFGMVKWTSRIVRERKTLIDSRDAFKKHSEINVQMQAAQTGNDAVSKMNTP</sequence>
<name>F0SM76_RUBBR</name>
<keyword evidence="2" id="KW-1185">Reference proteome</keyword>
<reference evidence="2" key="1">
    <citation type="submission" date="2011-02" db="EMBL/GenBank/DDBJ databases">
        <title>The complete genome of Planctomyces brasiliensis DSM 5305.</title>
        <authorList>
            <person name="Lucas S."/>
            <person name="Copeland A."/>
            <person name="Lapidus A."/>
            <person name="Bruce D."/>
            <person name="Goodwin L."/>
            <person name="Pitluck S."/>
            <person name="Kyrpides N."/>
            <person name="Mavromatis K."/>
            <person name="Pagani I."/>
            <person name="Ivanova N."/>
            <person name="Ovchinnikova G."/>
            <person name="Lu M."/>
            <person name="Detter J.C."/>
            <person name="Han C."/>
            <person name="Land M."/>
            <person name="Hauser L."/>
            <person name="Markowitz V."/>
            <person name="Cheng J.-F."/>
            <person name="Hugenholtz P."/>
            <person name="Woyke T."/>
            <person name="Wu D."/>
            <person name="Tindall B."/>
            <person name="Pomrenke H.G."/>
            <person name="Brambilla E."/>
            <person name="Klenk H.-P."/>
            <person name="Eisen J.A."/>
        </authorList>
    </citation>
    <scope>NUCLEOTIDE SEQUENCE [LARGE SCALE GENOMIC DNA]</scope>
    <source>
        <strain evidence="2">ATCC 49424 / DSM 5305 / JCM 21570 / NBRC 103401 / IFAM 1448</strain>
    </source>
</reference>
<evidence type="ECO:0000313" key="2">
    <source>
        <dbReference type="Proteomes" id="UP000006860"/>
    </source>
</evidence>